<evidence type="ECO:0000313" key="1">
    <source>
        <dbReference type="EMBL" id="SFX70441.1"/>
    </source>
</evidence>
<dbReference type="STRING" id="1122209.SAMN02745752_02595"/>
<dbReference type="RefSeq" id="WP_072326920.1">
    <property type="nucleotide sequence ID" value="NZ_FPJW01000010.1"/>
</dbReference>
<keyword evidence="2" id="KW-1185">Reference proteome</keyword>
<evidence type="ECO:0000313" key="2">
    <source>
        <dbReference type="Proteomes" id="UP000182350"/>
    </source>
</evidence>
<sequence length="122" mass="14532">MVFLVTLLLVMPLMLLLFWLLLRFGQRNLRQRPERLLELTRLARSGQLEESAWDFGLAHPLHHDPEAEALRRALLQVAQQYHVSHRRIHHHKRDFLFTDEGLQALARIEQQLEQLVEERNTT</sequence>
<dbReference type="EMBL" id="FPJW01000010">
    <property type="protein sequence ID" value="SFX70441.1"/>
    <property type="molecule type" value="Genomic_DNA"/>
</dbReference>
<dbReference type="Proteomes" id="UP000182350">
    <property type="component" value="Unassembled WGS sequence"/>
</dbReference>
<organism evidence="1 2">
    <name type="scientific">Marinospirillum alkaliphilum DSM 21637</name>
    <dbReference type="NCBI Taxonomy" id="1122209"/>
    <lineage>
        <taxon>Bacteria</taxon>
        <taxon>Pseudomonadati</taxon>
        <taxon>Pseudomonadota</taxon>
        <taxon>Gammaproteobacteria</taxon>
        <taxon>Oceanospirillales</taxon>
        <taxon>Oceanospirillaceae</taxon>
        <taxon>Marinospirillum</taxon>
    </lineage>
</organism>
<dbReference type="AlphaFoldDB" id="A0A1K1Z8C5"/>
<name>A0A1K1Z8C5_9GAMM</name>
<reference evidence="1 2" key="1">
    <citation type="submission" date="2016-11" db="EMBL/GenBank/DDBJ databases">
        <authorList>
            <person name="Jaros S."/>
            <person name="Januszkiewicz K."/>
            <person name="Wedrychowicz H."/>
        </authorList>
    </citation>
    <scope>NUCLEOTIDE SEQUENCE [LARGE SCALE GENOMIC DNA]</scope>
    <source>
        <strain evidence="1 2">DSM 21637</strain>
    </source>
</reference>
<accession>A0A1K1Z8C5</accession>
<protein>
    <submittedName>
        <fullName evidence="1">Uncharacterized protein</fullName>
    </submittedName>
</protein>
<proteinExistence type="predicted"/>
<gene>
    <name evidence="1" type="ORF">SAMN02745752_02595</name>
</gene>
<dbReference type="OrthoDB" id="6120993at2"/>